<evidence type="ECO:0000256" key="2">
    <source>
        <dbReference type="ARBA" id="ARBA00022723"/>
    </source>
</evidence>
<evidence type="ECO:0000256" key="5">
    <source>
        <dbReference type="ARBA" id="ARBA00023242"/>
    </source>
</evidence>
<dbReference type="Gene3D" id="3.30.50.10">
    <property type="entry name" value="Erythroid Transcription Factor GATA-1, subunit A"/>
    <property type="match status" value="1"/>
</dbReference>
<evidence type="ECO:0000313" key="9">
    <source>
        <dbReference type="EMBL" id="ORY91612.1"/>
    </source>
</evidence>
<feature type="region of interest" description="Disordered" evidence="7">
    <location>
        <begin position="1"/>
        <end position="68"/>
    </location>
</feature>
<feature type="compositionally biased region" description="Low complexity" evidence="7">
    <location>
        <begin position="405"/>
        <end position="419"/>
    </location>
</feature>
<dbReference type="GO" id="GO:0045944">
    <property type="term" value="P:positive regulation of transcription by RNA polymerase II"/>
    <property type="evidence" value="ECO:0007669"/>
    <property type="project" value="TreeGrafter"/>
</dbReference>
<keyword evidence="5" id="KW-0539">Nucleus</keyword>
<dbReference type="Proteomes" id="UP000193467">
    <property type="component" value="Unassembled WGS sequence"/>
</dbReference>
<dbReference type="EMBL" id="MCGR01000002">
    <property type="protein sequence ID" value="ORY91612.1"/>
    <property type="molecule type" value="Genomic_DNA"/>
</dbReference>
<evidence type="ECO:0000256" key="3">
    <source>
        <dbReference type="ARBA" id="ARBA00022771"/>
    </source>
</evidence>
<sequence>MDVDPQPASTAEPRQSPLPAVAEETAGEQDQAAAPVATPVASSAPASNGTVAMDTSEQTEAAATATEKSAAAEQSAVAATLATLAATSAPAPSPVPAVPNPLPPGYNKDQPICANCSTQTTPLWRRSHDSTHILCNACALFFKMKGRPRPISLKTDVIKSRNRSKGKATSKDRAGANAKAKERSESTSRSREEGVVGKKSAPGGADEDDEMSDGRQKPFGDGAFSDADGRKARKTGAPTPYGMVPMPYGAPGAYPYPYPYPYQPHPHQHQPYPPPRSRSRSSDSSRRAQSLDGRAGSDPRRATPGAPPAPGSPYQYPPPPGYHPGAPGLHPEGGYYPGYPYGGAYGAQPGYYPPGPHYPGAHPHALAHAQALQPPAITHAQSDSRSRSPATTPAGSEAGDPPNRASASPPHPSTSALPPGGATPSYYPHPNPNYHLHQPYTHSPLAASAPRMPGTSAAPPTSILRPGSNGAATNGRSANGSPSTGTDAEGNPNGRVTLAPMVHFGANGSAPDGSPRSSHASSTETVHAGGDKVHLPSIGSVAGQQSPPAPVGRHTGLFEARRDGVPGSEIPATVPSASDGRLRGASVSSNSAASVSGSSDGGLRSPETTARSIVGGSWAKAGTTSGWSAEDERRGRPERRYDEPIKGKGREFEEIDELDEDDEAGDGHRRMVGVETGLGELRVVDPWGTGGSPATSASKLKAEGSSRSRSSGHGREERGRSRGHGPGGRSQSTSRARGLAPSSDGGRSSSSGRIPLSAEAEITRLKTKVAELTFLNGLMQSRLGQLEGPGRVPHNTMTSLTAETPRPDPDEMYDEQQDAEDEELERYGVSAKDPAMRANLLQFFRSQAGAAGVDGMATSS</sequence>
<feature type="compositionally biased region" description="Pro residues" evidence="7">
    <location>
        <begin position="305"/>
        <end position="322"/>
    </location>
</feature>
<keyword evidence="2" id="KW-0479">Metal-binding</keyword>
<feature type="compositionally biased region" description="Low complexity" evidence="7">
    <location>
        <begin position="55"/>
        <end position="68"/>
    </location>
</feature>
<feature type="region of interest" description="Disordered" evidence="7">
    <location>
        <begin position="153"/>
        <end position="758"/>
    </location>
</feature>
<dbReference type="STRING" id="106004.A0A1Y2G533"/>
<evidence type="ECO:0000313" key="10">
    <source>
        <dbReference type="Proteomes" id="UP000193467"/>
    </source>
</evidence>
<evidence type="ECO:0000256" key="4">
    <source>
        <dbReference type="ARBA" id="ARBA00022833"/>
    </source>
</evidence>
<gene>
    <name evidence="9" type="ORF">BCR35DRAFT_298849</name>
</gene>
<dbReference type="GO" id="GO:0000122">
    <property type="term" value="P:negative regulation of transcription by RNA polymerase II"/>
    <property type="evidence" value="ECO:0007669"/>
    <property type="project" value="TreeGrafter"/>
</dbReference>
<dbReference type="PROSITE" id="PS50114">
    <property type="entry name" value="GATA_ZN_FINGER_2"/>
    <property type="match status" value="1"/>
</dbReference>
<feature type="compositionally biased region" description="Low complexity" evidence="7">
    <location>
        <begin position="323"/>
        <end position="339"/>
    </location>
</feature>
<feature type="compositionally biased region" description="Low complexity" evidence="7">
    <location>
        <begin position="584"/>
        <end position="602"/>
    </location>
</feature>
<dbReference type="Pfam" id="PF00320">
    <property type="entry name" value="GATA"/>
    <property type="match status" value="1"/>
</dbReference>
<dbReference type="GO" id="GO:0000978">
    <property type="term" value="F:RNA polymerase II cis-regulatory region sequence-specific DNA binding"/>
    <property type="evidence" value="ECO:0007669"/>
    <property type="project" value="TreeGrafter"/>
</dbReference>
<feature type="region of interest" description="Disordered" evidence="7">
    <location>
        <begin position="785"/>
        <end position="825"/>
    </location>
</feature>
<keyword evidence="3 6" id="KW-0863">Zinc-finger</keyword>
<evidence type="ECO:0000256" key="1">
    <source>
        <dbReference type="ARBA" id="ARBA00004123"/>
    </source>
</evidence>
<feature type="compositionally biased region" description="Acidic residues" evidence="7">
    <location>
        <begin position="810"/>
        <end position="824"/>
    </location>
</feature>
<feature type="compositionally biased region" description="Low complexity" evidence="7">
    <location>
        <begin position="742"/>
        <end position="753"/>
    </location>
</feature>
<proteinExistence type="predicted"/>
<feature type="compositionally biased region" description="Basic and acidic residues" evidence="7">
    <location>
        <begin position="630"/>
        <end position="652"/>
    </location>
</feature>
<feature type="domain" description="GATA-type" evidence="8">
    <location>
        <begin position="113"/>
        <end position="161"/>
    </location>
</feature>
<dbReference type="InParanoid" id="A0A1Y2G533"/>
<dbReference type="PANTHER" id="PTHR10071:SF281">
    <property type="entry name" value="BOX A-BINDING FACTOR-RELATED"/>
    <property type="match status" value="1"/>
</dbReference>
<dbReference type="InterPro" id="IPR000679">
    <property type="entry name" value="Znf_GATA"/>
</dbReference>
<evidence type="ECO:0000256" key="6">
    <source>
        <dbReference type="PROSITE-ProRule" id="PRU00094"/>
    </source>
</evidence>
<feature type="compositionally biased region" description="Polar residues" evidence="7">
    <location>
        <begin position="515"/>
        <end position="525"/>
    </location>
</feature>
<dbReference type="GO" id="GO:0008270">
    <property type="term" value="F:zinc ion binding"/>
    <property type="evidence" value="ECO:0007669"/>
    <property type="project" value="UniProtKB-KW"/>
</dbReference>
<feature type="compositionally biased region" description="Low complexity" evidence="7">
    <location>
        <begin position="426"/>
        <end position="440"/>
    </location>
</feature>
<evidence type="ECO:0000259" key="8">
    <source>
        <dbReference type="PROSITE" id="PS50114"/>
    </source>
</evidence>
<dbReference type="PANTHER" id="PTHR10071">
    <property type="entry name" value="TRANSCRIPTION FACTOR GATA FAMILY MEMBER"/>
    <property type="match status" value="1"/>
</dbReference>
<dbReference type="SUPFAM" id="SSF57716">
    <property type="entry name" value="Glucocorticoid receptor-like (DNA-binding domain)"/>
    <property type="match status" value="1"/>
</dbReference>
<organism evidence="9 10">
    <name type="scientific">Leucosporidium creatinivorum</name>
    <dbReference type="NCBI Taxonomy" id="106004"/>
    <lineage>
        <taxon>Eukaryota</taxon>
        <taxon>Fungi</taxon>
        <taxon>Dikarya</taxon>
        <taxon>Basidiomycota</taxon>
        <taxon>Pucciniomycotina</taxon>
        <taxon>Microbotryomycetes</taxon>
        <taxon>Leucosporidiales</taxon>
        <taxon>Leucosporidium</taxon>
    </lineage>
</organism>
<comment type="caution">
    <text evidence="9">The sequence shown here is derived from an EMBL/GenBank/DDBJ whole genome shotgun (WGS) entry which is preliminary data.</text>
</comment>
<accession>A0A1Y2G533</accession>
<dbReference type="GO" id="GO:0005634">
    <property type="term" value="C:nucleus"/>
    <property type="evidence" value="ECO:0007669"/>
    <property type="project" value="UniProtKB-SubCell"/>
</dbReference>
<dbReference type="SMART" id="SM00401">
    <property type="entry name" value="ZnF_GATA"/>
    <property type="match status" value="1"/>
</dbReference>
<feature type="compositionally biased region" description="Basic and acidic residues" evidence="7">
    <location>
        <begin position="169"/>
        <end position="196"/>
    </location>
</feature>
<name>A0A1Y2G533_9BASI</name>
<protein>
    <recommendedName>
        <fullName evidence="8">GATA-type domain-containing protein</fullName>
    </recommendedName>
</protein>
<comment type="subcellular location">
    <subcellularLocation>
        <location evidence="1">Nucleus</location>
    </subcellularLocation>
</comment>
<feature type="compositionally biased region" description="Polar residues" evidence="7">
    <location>
        <begin position="470"/>
        <end position="486"/>
    </location>
</feature>
<feature type="compositionally biased region" description="Pro residues" evidence="7">
    <location>
        <begin position="254"/>
        <end position="264"/>
    </location>
</feature>
<feature type="compositionally biased region" description="Low complexity" evidence="7">
    <location>
        <begin position="358"/>
        <end position="376"/>
    </location>
</feature>
<dbReference type="InterPro" id="IPR039355">
    <property type="entry name" value="Transcription_factor_GATA"/>
</dbReference>
<feature type="compositionally biased region" description="Polar residues" evidence="7">
    <location>
        <begin position="379"/>
        <end position="394"/>
    </location>
</feature>
<evidence type="ECO:0000256" key="7">
    <source>
        <dbReference type="SAM" id="MobiDB-lite"/>
    </source>
</evidence>
<feature type="compositionally biased region" description="Acidic residues" evidence="7">
    <location>
        <begin position="653"/>
        <end position="664"/>
    </location>
</feature>
<dbReference type="InterPro" id="IPR013088">
    <property type="entry name" value="Znf_NHR/GATA"/>
</dbReference>
<dbReference type="OrthoDB" id="515401at2759"/>
<feature type="compositionally biased region" description="Low complexity" evidence="7">
    <location>
        <begin position="32"/>
        <end position="47"/>
    </location>
</feature>
<keyword evidence="10" id="KW-1185">Reference proteome</keyword>
<dbReference type="AlphaFoldDB" id="A0A1Y2G533"/>
<keyword evidence="4" id="KW-0862">Zinc</keyword>
<dbReference type="CDD" id="cd00202">
    <property type="entry name" value="ZnF_GATA"/>
    <property type="match status" value="1"/>
</dbReference>
<dbReference type="GO" id="GO:0000981">
    <property type="term" value="F:DNA-binding transcription factor activity, RNA polymerase II-specific"/>
    <property type="evidence" value="ECO:0007669"/>
    <property type="project" value="TreeGrafter"/>
</dbReference>
<reference evidence="9 10" key="1">
    <citation type="submission" date="2016-07" db="EMBL/GenBank/DDBJ databases">
        <title>Pervasive Adenine N6-methylation of Active Genes in Fungi.</title>
        <authorList>
            <consortium name="DOE Joint Genome Institute"/>
            <person name="Mondo S.J."/>
            <person name="Dannebaum R.O."/>
            <person name="Kuo R.C."/>
            <person name="Labutti K."/>
            <person name="Haridas S."/>
            <person name="Kuo A."/>
            <person name="Salamov A."/>
            <person name="Ahrendt S.R."/>
            <person name="Lipzen A."/>
            <person name="Sullivan W."/>
            <person name="Andreopoulos W.B."/>
            <person name="Clum A."/>
            <person name="Lindquist E."/>
            <person name="Daum C."/>
            <person name="Ramamoorthy G.K."/>
            <person name="Gryganskyi A."/>
            <person name="Culley D."/>
            <person name="Magnuson J.K."/>
            <person name="James T.Y."/>
            <person name="O'Malley M.A."/>
            <person name="Stajich J.E."/>
            <person name="Spatafora J.W."/>
            <person name="Visel A."/>
            <person name="Grigoriev I.V."/>
        </authorList>
    </citation>
    <scope>NUCLEOTIDE SEQUENCE [LARGE SCALE GENOMIC DNA]</scope>
    <source>
        <strain evidence="9 10">62-1032</strain>
    </source>
</reference>